<proteinExistence type="inferred from homology"/>
<keyword evidence="4" id="KW-0472">Membrane</keyword>
<accession>A0ABW7GJA2</accession>
<keyword evidence="3" id="KW-0807">Transducer</keyword>
<evidence type="ECO:0000256" key="2">
    <source>
        <dbReference type="ARBA" id="ARBA00029447"/>
    </source>
</evidence>
<dbReference type="InterPro" id="IPR004089">
    <property type="entry name" value="MCPsignal_dom"/>
</dbReference>
<dbReference type="Proteomes" id="UP001606302">
    <property type="component" value="Unassembled WGS sequence"/>
</dbReference>
<keyword evidence="1" id="KW-0488">Methylation</keyword>
<dbReference type="InterPro" id="IPR051310">
    <property type="entry name" value="MCP_chemotaxis"/>
</dbReference>
<dbReference type="Gene3D" id="1.10.287.950">
    <property type="entry name" value="Methyl-accepting chemotaxis protein"/>
    <property type="match status" value="1"/>
</dbReference>
<dbReference type="PROSITE" id="PS50111">
    <property type="entry name" value="CHEMOTAXIS_TRANSDUC_2"/>
    <property type="match status" value="1"/>
</dbReference>
<organism evidence="8 9">
    <name type="scientific">Pelomonas lactea</name>
    <dbReference type="NCBI Taxonomy" id="3299030"/>
    <lineage>
        <taxon>Bacteria</taxon>
        <taxon>Pseudomonadati</taxon>
        <taxon>Pseudomonadota</taxon>
        <taxon>Betaproteobacteria</taxon>
        <taxon>Burkholderiales</taxon>
        <taxon>Sphaerotilaceae</taxon>
        <taxon>Roseateles</taxon>
    </lineage>
</organism>
<dbReference type="PANTHER" id="PTHR43531">
    <property type="entry name" value="PROTEIN ICFG"/>
    <property type="match status" value="1"/>
</dbReference>
<dbReference type="SMART" id="SM00304">
    <property type="entry name" value="HAMP"/>
    <property type="match status" value="1"/>
</dbReference>
<name>A0ABW7GJA2_9BURK</name>
<dbReference type="PROSITE" id="PS50885">
    <property type="entry name" value="HAMP"/>
    <property type="match status" value="1"/>
</dbReference>
<dbReference type="Pfam" id="PF00015">
    <property type="entry name" value="MCPsignal"/>
    <property type="match status" value="1"/>
</dbReference>
<dbReference type="RefSeq" id="WP_394510904.1">
    <property type="nucleotide sequence ID" value="NZ_JBIGHX010000003.1"/>
</dbReference>
<sequence>MERLSIKTRLLLVFGLLAASTLLVAALSAQALHAAQQRLDGFVHGLSRRAEVANAFRAAVDQRALAVRNMVVTPDQQHVMAYGADAELAHGTVAKRLKELEALAGPQSDASSKARELIAQLRKLEDQYGPVAVDIVADLKAGRREIGAAKLVERCQPLLAALQAGSQEYQQYTRERSVERLDQALETTHHGYVVLLAGSAVALVAAIAAAVAVTRSIVIPINHAVSLAEAVADGDLTVRLTTSGDDEVAHLLRTLGAMNGKLGEIVRTVREGSDCIASGTGQIAAGNADLSSRTEIQAGALQETAATMRELSDMVQRNAEHAASAQALTSEASTHVMNSDQAVRRVSVVMASIRSSSERVMAITDVINGIAFQTNLLALNAAVEAARAGEQGRGFAVVAAEVRALATRSADAAKQISSLINESAENVRHGVVEVDQAGGAMQTVVKSIDRVRDLVSDIAAESRNQSQGVSRVGAAVSSIDDATQRNAALVEESAAASQSLSTQAQRLAEVVSRFRVPASA</sequence>
<feature type="domain" description="HAMP" evidence="7">
    <location>
        <begin position="215"/>
        <end position="267"/>
    </location>
</feature>
<dbReference type="InterPro" id="IPR004090">
    <property type="entry name" value="Chemotax_Me-accpt_rcpt"/>
</dbReference>
<dbReference type="SUPFAM" id="SSF58104">
    <property type="entry name" value="Methyl-accepting chemotaxis protein (MCP) signaling domain"/>
    <property type="match status" value="1"/>
</dbReference>
<evidence type="ECO:0000256" key="1">
    <source>
        <dbReference type="ARBA" id="ARBA00022481"/>
    </source>
</evidence>
<keyword evidence="9" id="KW-1185">Reference proteome</keyword>
<evidence type="ECO:0000256" key="4">
    <source>
        <dbReference type="SAM" id="Phobius"/>
    </source>
</evidence>
<dbReference type="SMART" id="SM00283">
    <property type="entry name" value="MA"/>
    <property type="match status" value="1"/>
</dbReference>
<dbReference type="Pfam" id="PF00672">
    <property type="entry name" value="HAMP"/>
    <property type="match status" value="1"/>
</dbReference>
<dbReference type="CDD" id="cd06225">
    <property type="entry name" value="HAMP"/>
    <property type="match status" value="1"/>
</dbReference>
<comment type="caution">
    <text evidence="8">The sequence shown here is derived from an EMBL/GenBank/DDBJ whole genome shotgun (WGS) entry which is preliminary data.</text>
</comment>
<keyword evidence="4" id="KW-0812">Transmembrane</keyword>
<evidence type="ECO:0000313" key="9">
    <source>
        <dbReference type="Proteomes" id="UP001606302"/>
    </source>
</evidence>
<feature type="transmembrane region" description="Helical" evidence="4">
    <location>
        <begin position="192"/>
        <end position="213"/>
    </location>
</feature>
<evidence type="ECO:0000259" key="7">
    <source>
        <dbReference type="PROSITE" id="PS50885"/>
    </source>
</evidence>
<evidence type="ECO:0000256" key="5">
    <source>
        <dbReference type="SAM" id="SignalP"/>
    </source>
</evidence>
<dbReference type="InterPro" id="IPR003660">
    <property type="entry name" value="HAMP_dom"/>
</dbReference>
<feature type="chain" id="PRO_5047070753" evidence="5">
    <location>
        <begin position="26"/>
        <end position="520"/>
    </location>
</feature>
<protein>
    <submittedName>
        <fullName evidence="8">Methyl-accepting chemotaxis protein</fullName>
    </submittedName>
</protein>
<comment type="similarity">
    <text evidence="2">Belongs to the methyl-accepting chemotaxis (MCP) protein family.</text>
</comment>
<feature type="signal peptide" evidence="5">
    <location>
        <begin position="1"/>
        <end position="25"/>
    </location>
</feature>
<gene>
    <name evidence="8" type="ORF">ACG04Q_10685</name>
</gene>
<dbReference type="CDD" id="cd11386">
    <property type="entry name" value="MCP_signal"/>
    <property type="match status" value="1"/>
</dbReference>
<keyword evidence="5" id="KW-0732">Signal</keyword>
<dbReference type="PANTHER" id="PTHR43531:SF14">
    <property type="entry name" value="METHYL-ACCEPTING CHEMOTAXIS PROTEIN I-RELATED"/>
    <property type="match status" value="1"/>
</dbReference>
<keyword evidence="4" id="KW-1133">Transmembrane helix</keyword>
<evidence type="ECO:0000259" key="6">
    <source>
        <dbReference type="PROSITE" id="PS50111"/>
    </source>
</evidence>
<feature type="domain" description="Methyl-accepting transducer" evidence="6">
    <location>
        <begin position="272"/>
        <end position="501"/>
    </location>
</feature>
<reference evidence="8 9" key="1">
    <citation type="submission" date="2024-08" db="EMBL/GenBank/DDBJ databases">
        <authorList>
            <person name="Lu H."/>
        </authorList>
    </citation>
    <scope>NUCLEOTIDE SEQUENCE [LARGE SCALE GENOMIC DNA]</scope>
    <source>
        <strain evidence="8 9">DXS20W</strain>
    </source>
</reference>
<dbReference type="PRINTS" id="PR00260">
    <property type="entry name" value="CHEMTRNSDUCR"/>
</dbReference>
<evidence type="ECO:0000256" key="3">
    <source>
        <dbReference type="PROSITE-ProRule" id="PRU00284"/>
    </source>
</evidence>
<evidence type="ECO:0000313" key="8">
    <source>
        <dbReference type="EMBL" id="MFG6462036.1"/>
    </source>
</evidence>
<dbReference type="EMBL" id="JBIGHX010000003">
    <property type="protein sequence ID" value="MFG6462036.1"/>
    <property type="molecule type" value="Genomic_DNA"/>
</dbReference>